<dbReference type="RefSeq" id="WP_151692546.1">
    <property type="nucleotide sequence ID" value="NZ_BMGX01000002.1"/>
</dbReference>
<evidence type="ECO:0000313" key="4">
    <source>
        <dbReference type="Proteomes" id="UP000484164"/>
    </source>
</evidence>
<evidence type="ECO:0000256" key="2">
    <source>
        <dbReference type="SAM" id="SignalP"/>
    </source>
</evidence>
<dbReference type="InterPro" id="IPR029046">
    <property type="entry name" value="LolA/LolB/LppX"/>
</dbReference>
<proteinExistence type="predicted"/>
<dbReference type="SUPFAM" id="SSF89392">
    <property type="entry name" value="Prokaryotic lipoproteins and lipoprotein localization factors"/>
    <property type="match status" value="1"/>
</dbReference>
<protein>
    <submittedName>
        <fullName evidence="3">Outer membrane lipoprotein carrier protein LolA</fullName>
    </submittedName>
</protein>
<reference evidence="3 4" key="1">
    <citation type="submission" date="2019-10" db="EMBL/GenBank/DDBJ databases">
        <title>Genome sequence of Phaeocystidibacter marisrubri JCM30614 (type strain).</title>
        <authorList>
            <person name="Bowman J.P."/>
        </authorList>
    </citation>
    <scope>NUCLEOTIDE SEQUENCE [LARGE SCALE GENOMIC DNA]</scope>
    <source>
        <strain evidence="3 4">JCM 30614</strain>
    </source>
</reference>
<dbReference type="Gene3D" id="2.50.20.10">
    <property type="entry name" value="Lipoprotein localisation LolA/LolB/LppX"/>
    <property type="match status" value="1"/>
</dbReference>
<keyword evidence="1 2" id="KW-0732">Signal</keyword>
<feature type="chain" id="PRO_5026717860" evidence="2">
    <location>
        <begin position="21"/>
        <end position="222"/>
    </location>
</feature>
<dbReference type="CDD" id="cd16325">
    <property type="entry name" value="LolA"/>
    <property type="match status" value="1"/>
</dbReference>
<evidence type="ECO:0000256" key="1">
    <source>
        <dbReference type="ARBA" id="ARBA00022729"/>
    </source>
</evidence>
<dbReference type="OrthoDB" id="1491557at2"/>
<name>A0A6L3ZJX1_9FLAO</name>
<dbReference type="EMBL" id="WBVQ01000001">
    <property type="protein sequence ID" value="KAB2817858.1"/>
    <property type="molecule type" value="Genomic_DNA"/>
</dbReference>
<keyword evidence="4" id="KW-1185">Reference proteome</keyword>
<keyword evidence="3" id="KW-0449">Lipoprotein</keyword>
<evidence type="ECO:0000313" key="3">
    <source>
        <dbReference type="EMBL" id="KAB2817858.1"/>
    </source>
</evidence>
<accession>A0A6L3ZJX1</accession>
<organism evidence="3 4">
    <name type="scientific">Phaeocystidibacter marisrubri</name>
    <dbReference type="NCBI Taxonomy" id="1577780"/>
    <lineage>
        <taxon>Bacteria</taxon>
        <taxon>Pseudomonadati</taxon>
        <taxon>Bacteroidota</taxon>
        <taxon>Flavobacteriia</taxon>
        <taxon>Flavobacteriales</taxon>
        <taxon>Phaeocystidibacteraceae</taxon>
        <taxon>Phaeocystidibacter</taxon>
    </lineage>
</organism>
<gene>
    <name evidence="3" type="ORF">F8C82_05500</name>
</gene>
<comment type="caution">
    <text evidence="3">The sequence shown here is derived from an EMBL/GenBank/DDBJ whole genome shotgun (WGS) entry which is preliminary data.</text>
</comment>
<dbReference type="AlphaFoldDB" id="A0A6L3ZJX1"/>
<feature type="signal peptide" evidence="2">
    <location>
        <begin position="1"/>
        <end position="20"/>
    </location>
</feature>
<sequence length="222" mass="24789">MRYIITSLALALSTFTFGQATNTQAKSLLEEVKANLLSYSDQSLTFTNKIEFPTGNPDNPRQARESTGKVTIVGENYKLETAGQVVYLNGNRAYVVNEDDEEVDVRILEDSDMAFTPNGVLARFESGSSLAMAGKETIDGKTIQYIKVRPNGSEEIRDIVLGIDMSTKRVYSYTEYDTDDVIKTITITSYSVNSGINASEVTFNRDDYSGWRINEPRSRGRR</sequence>
<dbReference type="Proteomes" id="UP000484164">
    <property type="component" value="Unassembled WGS sequence"/>
</dbReference>
<dbReference type="InterPro" id="IPR004564">
    <property type="entry name" value="OM_lipoprot_carrier_LolA-like"/>
</dbReference>